<dbReference type="AlphaFoldDB" id="A0A7K3WGK2"/>
<dbReference type="CDD" id="cd02440">
    <property type="entry name" value="AdoMet_MTases"/>
    <property type="match status" value="1"/>
</dbReference>
<name>A0A7K3WGK2_9ACTN</name>
<evidence type="ECO:0000313" key="4">
    <source>
        <dbReference type="Proteomes" id="UP000470470"/>
    </source>
</evidence>
<accession>A0A7K3WGK2</accession>
<dbReference type="Proteomes" id="UP000470470">
    <property type="component" value="Unassembled WGS sequence"/>
</dbReference>
<dbReference type="SUPFAM" id="SSF53335">
    <property type="entry name" value="S-adenosyl-L-methionine-dependent methyltransferases"/>
    <property type="match status" value="1"/>
</dbReference>
<proteinExistence type="predicted"/>
<sequence>MVLRSPGGAARCRAAGAVNAGHGLTAPALPPWREAGNRRRSGRRRPTFARVDDAEFLDPRLVAVYDAQNRWSRDDDFFSCVVGPPGARVLDLGCGTGRLTLGLAAAGHTVTGVDPAPASLAAARAKPGAEAVTWVDGTSALLPTDAFDVVVMTSHVAQFLLDDDAWAAVLADLARALVPGGRLTFDSRDPAARAWERWPTERSELVPLPDGTAVHTWTVVTGVDGGADGAVVGFDNGYRFTDGTELVSSGRLRFRTEQELRTSLAAAGFAVEELYGGWAREPVGAGDGELLVVVRRG</sequence>
<evidence type="ECO:0000259" key="2">
    <source>
        <dbReference type="Pfam" id="PF13649"/>
    </source>
</evidence>
<keyword evidence="3" id="KW-0808">Transferase</keyword>
<dbReference type="Pfam" id="PF13649">
    <property type="entry name" value="Methyltransf_25"/>
    <property type="match status" value="1"/>
</dbReference>
<reference evidence="3 4" key="1">
    <citation type="submission" date="2020-02" db="EMBL/GenBank/DDBJ databases">
        <title>The whole genome sequence of CPCC 205119.</title>
        <authorList>
            <person name="Jiang Z."/>
        </authorList>
    </citation>
    <scope>NUCLEOTIDE SEQUENCE [LARGE SCALE GENOMIC DNA]</scope>
    <source>
        <strain evidence="3 4">CPCC 205119</strain>
    </source>
</reference>
<evidence type="ECO:0000313" key="3">
    <source>
        <dbReference type="EMBL" id="NEL55512.1"/>
    </source>
</evidence>
<evidence type="ECO:0000256" key="1">
    <source>
        <dbReference type="SAM" id="MobiDB-lite"/>
    </source>
</evidence>
<dbReference type="Gene3D" id="3.40.50.150">
    <property type="entry name" value="Vaccinia Virus protein VP39"/>
    <property type="match status" value="1"/>
</dbReference>
<dbReference type="GO" id="GO:0008168">
    <property type="term" value="F:methyltransferase activity"/>
    <property type="evidence" value="ECO:0007669"/>
    <property type="project" value="UniProtKB-KW"/>
</dbReference>
<dbReference type="PANTHER" id="PTHR42912">
    <property type="entry name" value="METHYLTRANSFERASE"/>
    <property type="match status" value="1"/>
</dbReference>
<dbReference type="EMBL" id="JAAGWK010000023">
    <property type="protein sequence ID" value="NEL55512.1"/>
    <property type="molecule type" value="Genomic_DNA"/>
</dbReference>
<keyword evidence="3" id="KW-0489">Methyltransferase</keyword>
<comment type="caution">
    <text evidence="3">The sequence shown here is derived from an EMBL/GenBank/DDBJ whole genome shotgun (WGS) entry which is preliminary data.</text>
</comment>
<gene>
    <name evidence="3" type="ORF">G1H19_16110</name>
</gene>
<dbReference type="InterPro" id="IPR041698">
    <property type="entry name" value="Methyltransf_25"/>
</dbReference>
<keyword evidence="4" id="KW-1185">Reference proteome</keyword>
<dbReference type="InterPro" id="IPR029063">
    <property type="entry name" value="SAM-dependent_MTases_sf"/>
</dbReference>
<dbReference type="InterPro" id="IPR050508">
    <property type="entry name" value="Methyltransf_Superfamily"/>
</dbReference>
<dbReference type="GO" id="GO:0032259">
    <property type="term" value="P:methylation"/>
    <property type="evidence" value="ECO:0007669"/>
    <property type="project" value="UniProtKB-KW"/>
</dbReference>
<protein>
    <submittedName>
        <fullName evidence="3">Class I SAM-dependent methyltransferase</fullName>
    </submittedName>
</protein>
<feature type="domain" description="Methyltransferase" evidence="2">
    <location>
        <begin position="89"/>
        <end position="181"/>
    </location>
</feature>
<organism evidence="3 4">
    <name type="scientific">Goekera deserti</name>
    <dbReference type="NCBI Taxonomy" id="2497753"/>
    <lineage>
        <taxon>Bacteria</taxon>
        <taxon>Bacillati</taxon>
        <taxon>Actinomycetota</taxon>
        <taxon>Actinomycetes</taxon>
        <taxon>Geodermatophilales</taxon>
        <taxon>Geodermatophilaceae</taxon>
        <taxon>Goekera</taxon>
    </lineage>
</organism>
<feature type="region of interest" description="Disordered" evidence="1">
    <location>
        <begin position="23"/>
        <end position="45"/>
    </location>
</feature>